<keyword evidence="4" id="KW-1185">Reference proteome</keyword>
<feature type="region of interest" description="Disordered" evidence="1">
    <location>
        <begin position="283"/>
        <end position="305"/>
    </location>
</feature>
<organism evidence="3 4">
    <name type="scientific">Planoprotostelium fungivorum</name>
    <dbReference type="NCBI Taxonomy" id="1890364"/>
    <lineage>
        <taxon>Eukaryota</taxon>
        <taxon>Amoebozoa</taxon>
        <taxon>Evosea</taxon>
        <taxon>Variosea</taxon>
        <taxon>Cavosteliida</taxon>
        <taxon>Cavosteliaceae</taxon>
        <taxon>Planoprotostelium</taxon>
    </lineage>
</organism>
<feature type="compositionally biased region" description="Basic and acidic residues" evidence="1">
    <location>
        <begin position="284"/>
        <end position="294"/>
    </location>
</feature>
<evidence type="ECO:0000313" key="3">
    <source>
        <dbReference type="EMBL" id="PRP87177.1"/>
    </source>
</evidence>
<dbReference type="STRING" id="1890364.A0A2P6NT80"/>
<accession>A0A2P6NT80</accession>
<dbReference type="PANTHER" id="PTHR34826:SF2">
    <property type="entry name" value="UPF0590 PROTEIN C409.17C"/>
    <property type="match status" value="1"/>
</dbReference>
<proteinExistence type="predicted"/>
<dbReference type="Pfam" id="PF08588">
    <property type="entry name" value="Duc1"/>
    <property type="match status" value="1"/>
</dbReference>
<evidence type="ECO:0000256" key="1">
    <source>
        <dbReference type="SAM" id="MobiDB-lite"/>
    </source>
</evidence>
<sequence>MVVWKGKDYTVEVKVGATLDTLRPILVNGEGVPELIDSPEFTGRIAIRIAHFNGITPDGTPPIESSPYFGKTQRLCSIQVQGRFKRDWTANDIMWGNEFDNKLKIPKLAGPALKFIQATIDPSLEADLHSEKPWARSPLIATMNTCYAQNSTDGSEITFDKPISLPDWPSPNGEHIIEDTMLGIPQRNKMDVNERRKHLSKEDTRKEVIVHPYQVWNFDFFNPFLDFANFKIRLPAVKMSINMIKYSNGEPLRYACKSRDHKVTFFLVQFTLLEKQGDQLVPVEYKKDPNEKKDKKDKKDKKEDK</sequence>
<dbReference type="InParanoid" id="A0A2P6NT80"/>
<gene>
    <name evidence="3" type="ORF">PROFUN_01439</name>
</gene>
<dbReference type="EMBL" id="MDYQ01000022">
    <property type="protein sequence ID" value="PRP87177.1"/>
    <property type="molecule type" value="Genomic_DNA"/>
</dbReference>
<feature type="domain" description="Domain of unknown function at the cortex 1" evidence="2">
    <location>
        <begin position="12"/>
        <end position="272"/>
    </location>
</feature>
<comment type="caution">
    <text evidence="3">The sequence shown here is derived from an EMBL/GenBank/DDBJ whole genome shotgun (WGS) entry which is preliminary data.</text>
</comment>
<dbReference type="InterPro" id="IPR013897">
    <property type="entry name" value="Duc1"/>
</dbReference>
<name>A0A2P6NT80_9EUKA</name>
<dbReference type="PANTHER" id="PTHR34826">
    <property type="entry name" value="UPF0590 PROTEIN C409.17C"/>
    <property type="match status" value="1"/>
</dbReference>
<dbReference type="OrthoDB" id="2119945at2759"/>
<reference evidence="3 4" key="1">
    <citation type="journal article" date="2018" name="Genome Biol. Evol.">
        <title>Multiple Roots of Fruiting Body Formation in Amoebozoa.</title>
        <authorList>
            <person name="Hillmann F."/>
            <person name="Forbes G."/>
            <person name="Novohradska S."/>
            <person name="Ferling I."/>
            <person name="Riege K."/>
            <person name="Groth M."/>
            <person name="Westermann M."/>
            <person name="Marz M."/>
            <person name="Spaller T."/>
            <person name="Winckler T."/>
            <person name="Schaap P."/>
            <person name="Glockner G."/>
        </authorList>
    </citation>
    <scope>NUCLEOTIDE SEQUENCE [LARGE SCALE GENOMIC DNA]</scope>
    <source>
        <strain evidence="3 4">Jena</strain>
    </source>
</reference>
<evidence type="ECO:0000259" key="2">
    <source>
        <dbReference type="Pfam" id="PF08588"/>
    </source>
</evidence>
<dbReference type="AlphaFoldDB" id="A0A2P6NT80"/>
<evidence type="ECO:0000313" key="4">
    <source>
        <dbReference type="Proteomes" id="UP000241769"/>
    </source>
</evidence>
<dbReference type="Proteomes" id="UP000241769">
    <property type="component" value="Unassembled WGS sequence"/>
</dbReference>
<protein>
    <recommendedName>
        <fullName evidence="2">Domain of unknown function at the cortex 1 domain-containing protein</fullName>
    </recommendedName>
</protein>